<feature type="compositionally biased region" description="Basic and acidic residues" evidence="1">
    <location>
        <begin position="22"/>
        <end position="32"/>
    </location>
</feature>
<evidence type="ECO:0000313" key="2">
    <source>
        <dbReference type="EMBL" id="PIB01707.1"/>
    </source>
</evidence>
<dbReference type="OrthoDB" id="8033832at2759"/>
<reference evidence="2 4" key="1">
    <citation type="submission" date="2015-10" db="EMBL/GenBank/DDBJ databases">
        <title>The cercosporin biosynthetic gene cluster was horizontally transferred to several fungal lineages and shown to be expanded in Cercospora beticola based on microsynteny with recipient genomes.</title>
        <authorList>
            <person name="De Jonge R."/>
            <person name="Ebert M.K."/>
            <person name="Suttle J.C."/>
            <person name="Jurick Ii W.M."/>
            <person name="Secor G.A."/>
            <person name="Thomma B.P."/>
            <person name="Van De Peer Y."/>
            <person name="Bolton M.D."/>
        </authorList>
    </citation>
    <scope>NUCLEOTIDE SEQUENCE [LARGE SCALE GENOMIC DNA]</scope>
    <source>
        <strain evidence="2 4">09-40</strain>
    </source>
</reference>
<accession>A0A2G5IA50</accession>
<dbReference type="Gene3D" id="3.30.70.330">
    <property type="match status" value="1"/>
</dbReference>
<gene>
    <name evidence="2" type="ORF">CB0940_02013</name>
    <name evidence="3" type="ORF">RHO25_002093</name>
</gene>
<evidence type="ECO:0000313" key="3">
    <source>
        <dbReference type="EMBL" id="WPA97483.1"/>
    </source>
</evidence>
<dbReference type="Proteomes" id="UP001302367">
    <property type="component" value="Chromosome 1"/>
</dbReference>
<feature type="compositionally biased region" description="Polar residues" evidence="1">
    <location>
        <begin position="319"/>
        <end position="345"/>
    </location>
</feature>
<dbReference type="EMBL" id="LKMD01000100">
    <property type="protein sequence ID" value="PIB01707.1"/>
    <property type="molecule type" value="Genomic_DNA"/>
</dbReference>
<dbReference type="AlphaFoldDB" id="A0A2G5IA50"/>
<evidence type="ECO:0000313" key="5">
    <source>
        <dbReference type="Proteomes" id="UP001302367"/>
    </source>
</evidence>
<sequence length="453" mass="49460">MYQAYSLRQQHRPPGMQIHAVPESERAIDSTGRKLPWGYDYSGPIQVESDRSTPVEKGPFGKSMRSMRRANSRSRSTTAVPRQNEDARARQEQLAAEDAVFGSLRRVNTASKEQSSPDGTTQPANENARAPAPPIEGESEPTEVFLFGFGEDMQWAAIDFYERVSGGIVLEDYDRTPNGARFDVSRVRQAAQRSLSRAALKKKNTYRGGNSWIKVTFDTRQAAELAVARSPHTIKGYLVYAEYFTGKGPSKDEAIHATQAGAQLTSEILPRSLNTEAPILEGDGSSQTATSATATNATSAAPSRSGRGGISGLPWSVASIMQDSPTNSSSTMQNGSRNNNASYEMEQIPNTPTPAQTSSFQPRDGAPVIQHRPSRLLEGTVRLVPKAPELALAPKQPKASWTSWLGTGEIIGGAVPRKVDGSFDWELASLYWRFFAWIDWLFGTDLCGLKGDE</sequence>
<feature type="compositionally biased region" description="Low complexity" evidence="1">
    <location>
        <begin position="285"/>
        <end position="305"/>
    </location>
</feature>
<organism evidence="2 4">
    <name type="scientific">Cercospora beticola</name>
    <name type="common">Sugarbeet leaf spot fungus</name>
    <dbReference type="NCBI Taxonomy" id="122368"/>
    <lineage>
        <taxon>Eukaryota</taxon>
        <taxon>Fungi</taxon>
        <taxon>Dikarya</taxon>
        <taxon>Ascomycota</taxon>
        <taxon>Pezizomycotina</taxon>
        <taxon>Dothideomycetes</taxon>
        <taxon>Dothideomycetidae</taxon>
        <taxon>Mycosphaerellales</taxon>
        <taxon>Mycosphaerellaceae</taxon>
        <taxon>Cercospora</taxon>
    </lineage>
</organism>
<evidence type="ECO:0000313" key="4">
    <source>
        <dbReference type="Proteomes" id="UP000230605"/>
    </source>
</evidence>
<dbReference type="Proteomes" id="UP000230605">
    <property type="component" value="Chromosome 1"/>
</dbReference>
<dbReference type="EMBL" id="CP134184">
    <property type="protein sequence ID" value="WPA97483.1"/>
    <property type="molecule type" value="Genomic_DNA"/>
</dbReference>
<dbReference type="InterPro" id="IPR012677">
    <property type="entry name" value="Nucleotide-bd_a/b_plait_sf"/>
</dbReference>
<evidence type="ECO:0000256" key="1">
    <source>
        <dbReference type="SAM" id="MobiDB-lite"/>
    </source>
</evidence>
<keyword evidence="5" id="KW-1185">Reference proteome</keyword>
<protein>
    <submittedName>
        <fullName evidence="2">Nucleoporin NUP53</fullName>
    </submittedName>
</protein>
<feature type="region of interest" description="Disordered" evidence="1">
    <location>
        <begin position="1"/>
        <end position="139"/>
    </location>
</feature>
<reference evidence="3 5" key="2">
    <citation type="submission" date="2023-09" db="EMBL/GenBank/DDBJ databases">
        <title>Complete-Gapless Cercospora beticola genome.</title>
        <authorList>
            <person name="Wyatt N.A."/>
            <person name="Spanner R.E."/>
            <person name="Bolton M.D."/>
        </authorList>
    </citation>
    <scope>NUCLEOTIDE SEQUENCE [LARGE SCALE GENOMIC DNA]</scope>
    <source>
        <strain evidence="3">Cb09-40</strain>
    </source>
</reference>
<proteinExistence type="predicted"/>
<feature type="compositionally biased region" description="Polar residues" evidence="1">
    <location>
        <begin position="106"/>
        <end position="122"/>
    </location>
</feature>
<name>A0A2G5IA50_CERBT</name>
<feature type="region of interest" description="Disordered" evidence="1">
    <location>
        <begin position="277"/>
        <end position="345"/>
    </location>
</feature>